<dbReference type="PROSITE" id="PS51318">
    <property type="entry name" value="TAT"/>
    <property type="match status" value="1"/>
</dbReference>
<reference evidence="2 3" key="1">
    <citation type="submission" date="2019-03" db="EMBL/GenBank/DDBJ databases">
        <title>Comparative insights into the high quality Complete genome sequence of highly metal resistant Cupriavidus metallidurans strain BS1 isolated from a gold-copper mine.</title>
        <authorList>
            <person name="Mazhar H.S."/>
            <person name="Rensing C."/>
        </authorList>
    </citation>
    <scope>NUCLEOTIDE SEQUENCE [LARGE SCALE GENOMIC DNA]</scope>
    <source>
        <strain evidence="2 3">BS1</strain>
    </source>
</reference>
<name>A0A2L0X6S3_9BURK</name>
<evidence type="ECO:0000313" key="3">
    <source>
        <dbReference type="Proteomes" id="UP000253772"/>
    </source>
</evidence>
<dbReference type="Gene3D" id="3.40.190.10">
    <property type="entry name" value="Periplasmic binding protein-like II"/>
    <property type="match status" value="1"/>
</dbReference>
<evidence type="ECO:0000256" key="1">
    <source>
        <dbReference type="ARBA" id="ARBA00006987"/>
    </source>
</evidence>
<proteinExistence type="inferred from homology"/>
<dbReference type="Proteomes" id="UP000253772">
    <property type="component" value="Chromosome c2"/>
</dbReference>
<dbReference type="AlphaFoldDB" id="A0A2L0X6S3"/>
<dbReference type="EMBL" id="CP037901">
    <property type="protein sequence ID" value="QBP13438.1"/>
    <property type="molecule type" value="Genomic_DNA"/>
</dbReference>
<dbReference type="InterPro" id="IPR006311">
    <property type="entry name" value="TAT_signal"/>
</dbReference>
<dbReference type="PANTHER" id="PTHR42928:SF5">
    <property type="entry name" value="BLR1237 PROTEIN"/>
    <property type="match status" value="1"/>
</dbReference>
<gene>
    <name evidence="2" type="ORF">DDF84_027865</name>
</gene>
<dbReference type="Pfam" id="PF03401">
    <property type="entry name" value="TctC"/>
    <property type="match status" value="1"/>
</dbReference>
<dbReference type="InterPro" id="IPR005064">
    <property type="entry name" value="BUG"/>
</dbReference>
<dbReference type="SUPFAM" id="SSF53850">
    <property type="entry name" value="Periplasmic binding protein-like II"/>
    <property type="match status" value="1"/>
</dbReference>
<dbReference type="PIRSF" id="PIRSF017082">
    <property type="entry name" value="YflP"/>
    <property type="match status" value="1"/>
</dbReference>
<accession>A0A2L0X6S3</accession>
<dbReference type="PANTHER" id="PTHR42928">
    <property type="entry name" value="TRICARBOXYLATE-BINDING PROTEIN"/>
    <property type="match status" value="1"/>
</dbReference>
<dbReference type="InterPro" id="IPR042100">
    <property type="entry name" value="Bug_dom1"/>
</dbReference>
<comment type="similarity">
    <text evidence="1">Belongs to the UPF0065 (bug) family.</text>
</comment>
<evidence type="ECO:0000313" key="2">
    <source>
        <dbReference type="EMBL" id="QBP13438.1"/>
    </source>
</evidence>
<dbReference type="Gene3D" id="3.40.190.150">
    <property type="entry name" value="Bordetella uptake gene, domain 1"/>
    <property type="match status" value="1"/>
</dbReference>
<dbReference type="OrthoDB" id="8835413at2"/>
<organism evidence="2 3">
    <name type="scientific">Cupriavidus metallidurans</name>
    <dbReference type="NCBI Taxonomy" id="119219"/>
    <lineage>
        <taxon>Bacteria</taxon>
        <taxon>Pseudomonadati</taxon>
        <taxon>Pseudomonadota</taxon>
        <taxon>Betaproteobacteria</taxon>
        <taxon>Burkholderiales</taxon>
        <taxon>Burkholderiaceae</taxon>
        <taxon>Cupriavidus</taxon>
    </lineage>
</organism>
<dbReference type="CDD" id="cd13578">
    <property type="entry name" value="PBP2_Bug27"/>
    <property type="match status" value="1"/>
</dbReference>
<protein>
    <submittedName>
        <fullName evidence="2">Tripartite tricarboxylate transporter substrate binding protein</fullName>
    </submittedName>
</protein>
<sequence>MIHAQRSRIAEDFAIDAHASPKDHCLFSKETTLTQVDRSEFCLSRRAVLRGAAAAVAAAALPAPAQGAWPSRPVRIVVPFAAGGGSDAIARFTASRLNAALKQPFVVDNRPGAGGNLGTEQGLHSAPDGYTLTLIASSYSVNAAVYNLGFDPVADMTPIVQISNGPLLIVANPKTNIKTIGDLIQKAKTNPDKINYATSGAGGVAHAATELFMDRVGIRMTHIPYKGAAPAMSDTLAGTCDVYFSSVAIALPHIRAGKLVAVAVTTPTRLNALPNVPTVAESGIPGFDVPHWHGLIGPKGLSQEVVAKVNSAVNAFLKAPDANEHLQRDGVSAAGGTPSLLQERIAREVAGWKKLAAKGRLKVD</sequence>